<evidence type="ECO:0000313" key="1">
    <source>
        <dbReference type="EMBL" id="EEU08943.1"/>
    </source>
</evidence>
<dbReference type="AlphaFoldDB" id="C7GJT6"/>
<dbReference type="OrthoDB" id="10464456at2759"/>
<reference evidence="1 2" key="1">
    <citation type="journal article" date="2009" name="Genome Res.">
        <title>Genome structure of a Saccharomyces cerevisiae strain widely used in bioethanol production.</title>
        <authorList>
            <person name="Argueso J.L."/>
            <person name="Carazzolle M.F."/>
            <person name="Mieczkowski P.A."/>
            <person name="Duarte F.M."/>
            <person name="Netto O.V."/>
            <person name="Missawa S.K."/>
            <person name="Galzerani F."/>
            <person name="Costa G.G."/>
            <person name="Vidal R.O."/>
            <person name="Noronha M.F."/>
            <person name="Dominska M."/>
            <person name="Andrietta M.G."/>
            <person name="Andrietta S.R."/>
            <person name="Cunha A.F."/>
            <person name="Gomes L.H."/>
            <person name="Tavares F.C."/>
            <person name="Alcarde A.R."/>
            <person name="Dietrich F.S."/>
            <person name="McCusker J.H."/>
            <person name="Petes T.D."/>
            <person name="Pereira G.A."/>
        </authorList>
    </citation>
    <scope>NUCLEOTIDE SEQUENCE [LARGE SCALE GENOMIC DNA]</scope>
    <source>
        <strain evidence="1 2">JAY291</strain>
    </source>
</reference>
<evidence type="ECO:0000313" key="2">
    <source>
        <dbReference type="Proteomes" id="UP000008073"/>
    </source>
</evidence>
<protein>
    <submittedName>
        <fullName evidence="1">YCR050C-like protein</fullName>
    </submittedName>
</protein>
<gene>
    <name evidence="1" type="ORF">C1Q_00460</name>
</gene>
<accession>C7GJT6</accession>
<dbReference type="Proteomes" id="UP000008073">
    <property type="component" value="Unassembled WGS sequence"/>
</dbReference>
<dbReference type="EMBL" id="ACFL01000014">
    <property type="protein sequence ID" value="EEU08943.1"/>
    <property type="molecule type" value="Genomic_DNA"/>
</dbReference>
<organism evidence="1 2">
    <name type="scientific">Saccharomyces cerevisiae (strain JAY291)</name>
    <name type="common">Baker's yeast</name>
    <dbReference type="NCBI Taxonomy" id="574961"/>
    <lineage>
        <taxon>Eukaryota</taxon>
        <taxon>Fungi</taxon>
        <taxon>Dikarya</taxon>
        <taxon>Ascomycota</taxon>
        <taxon>Saccharomycotina</taxon>
        <taxon>Saccharomycetes</taxon>
        <taxon>Saccharomycetales</taxon>
        <taxon>Saccharomycetaceae</taxon>
        <taxon>Saccharomyces</taxon>
    </lineage>
</organism>
<comment type="caution">
    <text evidence="1">The sequence shown here is derived from an EMBL/GenBank/DDBJ whole genome shotgun (WGS) entry which is preliminary data.</text>
</comment>
<name>C7GJT6_YEAS2</name>
<sequence length="102" mass="11717">MVAVHKVRYNVIMILGPEQTPNEKTTLDNCGLARRNLVLLKAVHTNCDSWNMNRYPLTLLKMANMAISWNTALKKKVNNVAWLLLKCNAPMELWYTCLSKNL</sequence>
<proteinExistence type="predicted"/>